<dbReference type="InterPro" id="IPR001962">
    <property type="entry name" value="Asn_synthase"/>
</dbReference>
<dbReference type="InterPro" id="IPR051786">
    <property type="entry name" value="ASN_synthetase/amidase"/>
</dbReference>
<keyword evidence="8" id="KW-0061">Asparagine biosynthesis</keyword>
<dbReference type="GO" id="GO:0005524">
    <property type="term" value="F:ATP binding"/>
    <property type="evidence" value="ECO:0007669"/>
    <property type="project" value="UniProtKB-KW"/>
</dbReference>
<dbReference type="CDD" id="cd01991">
    <property type="entry name" value="Asn_synthase_B_C"/>
    <property type="match status" value="1"/>
</dbReference>
<evidence type="ECO:0000256" key="5">
    <source>
        <dbReference type="ARBA" id="ARBA00022840"/>
    </source>
</evidence>
<dbReference type="InterPro" id="IPR017932">
    <property type="entry name" value="GATase_2_dom"/>
</dbReference>
<feature type="domain" description="Glutamine amidotransferase type-2" evidence="10">
    <location>
        <begin position="2"/>
        <end position="212"/>
    </location>
</feature>
<keyword evidence="12" id="KW-1185">Reference proteome</keyword>
<evidence type="ECO:0000256" key="6">
    <source>
        <dbReference type="ARBA" id="ARBA00022962"/>
    </source>
</evidence>
<dbReference type="CDD" id="cd00712">
    <property type="entry name" value="AsnB"/>
    <property type="match status" value="1"/>
</dbReference>
<evidence type="ECO:0000256" key="8">
    <source>
        <dbReference type="PIRSR" id="PIRSR001589-1"/>
    </source>
</evidence>
<feature type="binding site" evidence="9">
    <location>
        <position position="294"/>
    </location>
    <ligand>
        <name>ATP</name>
        <dbReference type="ChEBI" id="CHEBI:30616"/>
    </ligand>
</feature>
<dbReference type="EMBL" id="FQVO01000009">
    <property type="protein sequence ID" value="SHF13418.1"/>
    <property type="molecule type" value="Genomic_DNA"/>
</dbReference>
<dbReference type="Pfam" id="PF13537">
    <property type="entry name" value="GATase_7"/>
    <property type="match status" value="1"/>
</dbReference>
<dbReference type="PROSITE" id="PS51278">
    <property type="entry name" value="GATASE_TYPE_2"/>
    <property type="match status" value="1"/>
</dbReference>
<evidence type="ECO:0000256" key="1">
    <source>
        <dbReference type="ARBA" id="ARBA00005187"/>
    </source>
</evidence>
<dbReference type="SUPFAM" id="SSF52402">
    <property type="entry name" value="Adenine nucleotide alpha hydrolases-like"/>
    <property type="match status" value="1"/>
</dbReference>
<evidence type="ECO:0000313" key="12">
    <source>
        <dbReference type="Proteomes" id="UP000184236"/>
    </source>
</evidence>
<dbReference type="InterPro" id="IPR029055">
    <property type="entry name" value="Ntn_hydrolases_N"/>
</dbReference>
<dbReference type="InterPro" id="IPR033738">
    <property type="entry name" value="AsnB_N"/>
</dbReference>
<feature type="active site" description="For GATase activity" evidence="8">
    <location>
        <position position="2"/>
    </location>
</feature>
<dbReference type="Gene3D" id="3.60.20.10">
    <property type="entry name" value="Glutamine Phosphoribosylpyrophosphate, subunit 1, domain 1"/>
    <property type="match status" value="1"/>
</dbReference>
<dbReference type="Pfam" id="PF00733">
    <property type="entry name" value="Asn_synthase"/>
    <property type="match status" value="1"/>
</dbReference>
<dbReference type="InterPro" id="IPR006426">
    <property type="entry name" value="Asn_synth_AEB"/>
</dbReference>
<evidence type="ECO:0000256" key="2">
    <source>
        <dbReference type="ARBA" id="ARBA00005752"/>
    </source>
</evidence>
<evidence type="ECO:0000256" key="3">
    <source>
        <dbReference type="ARBA" id="ARBA00012737"/>
    </source>
</evidence>
<dbReference type="PIRSF" id="PIRSF001589">
    <property type="entry name" value="Asn_synthetase_glu-h"/>
    <property type="match status" value="1"/>
</dbReference>
<dbReference type="OrthoDB" id="9763290at2"/>
<keyword evidence="8" id="KW-0028">Amino-acid biosynthesis</keyword>
<dbReference type="STRING" id="1302685.SAMN05444408_109123"/>
<comment type="catalytic activity">
    <reaction evidence="7">
        <text>L-aspartate + L-glutamine + ATP + H2O = L-asparagine + L-glutamate + AMP + diphosphate + H(+)</text>
        <dbReference type="Rhea" id="RHEA:12228"/>
        <dbReference type="ChEBI" id="CHEBI:15377"/>
        <dbReference type="ChEBI" id="CHEBI:15378"/>
        <dbReference type="ChEBI" id="CHEBI:29985"/>
        <dbReference type="ChEBI" id="CHEBI:29991"/>
        <dbReference type="ChEBI" id="CHEBI:30616"/>
        <dbReference type="ChEBI" id="CHEBI:33019"/>
        <dbReference type="ChEBI" id="CHEBI:58048"/>
        <dbReference type="ChEBI" id="CHEBI:58359"/>
        <dbReference type="ChEBI" id="CHEBI:456215"/>
        <dbReference type="EC" id="6.3.5.4"/>
    </reaction>
</comment>
<dbReference type="InterPro" id="IPR014729">
    <property type="entry name" value="Rossmann-like_a/b/a_fold"/>
</dbReference>
<gene>
    <name evidence="11" type="ORF">SAMN05444408_109123</name>
</gene>
<reference evidence="12" key="1">
    <citation type="submission" date="2016-11" db="EMBL/GenBank/DDBJ databases">
        <authorList>
            <person name="Varghese N."/>
            <person name="Submissions S."/>
        </authorList>
    </citation>
    <scope>NUCLEOTIDE SEQUENCE [LARGE SCALE GENOMIC DNA]</scope>
    <source>
        <strain evidence="12">DSM 26898</strain>
    </source>
</reference>
<comment type="similarity">
    <text evidence="2">Belongs to the asparagine synthetase family.</text>
</comment>
<keyword evidence="4 9" id="KW-0547">Nucleotide-binding</keyword>
<dbReference type="RefSeq" id="WP_072885176.1">
    <property type="nucleotide sequence ID" value="NZ_FQVO01000009.1"/>
</dbReference>
<organism evidence="11 12">
    <name type="scientific">Chryseobacterium takakiae</name>
    <dbReference type="NCBI Taxonomy" id="1302685"/>
    <lineage>
        <taxon>Bacteria</taxon>
        <taxon>Pseudomonadati</taxon>
        <taxon>Bacteroidota</taxon>
        <taxon>Flavobacteriia</taxon>
        <taxon>Flavobacteriales</taxon>
        <taxon>Weeksellaceae</taxon>
        <taxon>Chryseobacterium group</taxon>
        <taxon>Chryseobacterium</taxon>
    </lineage>
</organism>
<dbReference type="Gene3D" id="3.40.50.620">
    <property type="entry name" value="HUPs"/>
    <property type="match status" value="1"/>
</dbReference>
<sequence>MCGIAGIIYKDQTQVKEEALKRMTDRMSHRGPDAEGFFIKDNVGFGHRRLSIIDTSESANQPFYFGDQYVLIFNGAIYNYIELREELEKKGYQFKTDSDTEVLITSYDCWKEDCVKKFNGMWAFAIFDVKNNKVFCSRDRFGIKPFYYFTDNNKFIFASEIKPILEIEKITQVNVQVLVQFIAVNLTEQTSETFFQGISKLPGSHNLVYDLVNNTYEIYRYYDIHFNEEISKLSLEDAASLFDKELERSIKMRLRCDVKIGSALSGGLDSSYMASKASKIYKEQKKEKFNVISVGSRDPKNDESYYSKLVSEHLGLNQDLIYPSQEEFRKKINDVIISQEEPFPGLSIYMQNFLMEETNKLNIKVLLDGQGADEILLGYSRYTAAYLRNHSFIKNLKFLLSVPGHYDISIYKGILYYLYFSVFFVRKLRILFRARNIKSGYRKKIDFTLMKNLTNSYSDIFKMQRIEIFWTQIPELLKFEEKNSMAFGVETRLPFLDYKFVETCLSINSNFKIYDKWSKYLLRKNMSGNLPDEVTWRKRKIGFDAPADKWWPYSEEILEKINQSEILQKLYSKKIKKIKNREMQWKLYNIAIWEKIFDMKL</sequence>
<feature type="binding site" evidence="9">
    <location>
        <position position="99"/>
    </location>
    <ligand>
        <name>L-glutamine</name>
        <dbReference type="ChEBI" id="CHEBI:58359"/>
    </ligand>
</feature>
<name>A0A1M4Z638_9FLAO</name>
<protein>
    <recommendedName>
        <fullName evidence="3">asparagine synthase (glutamine-hydrolyzing)</fullName>
        <ecNumber evidence="3">6.3.5.4</ecNumber>
    </recommendedName>
</protein>
<keyword evidence="5 9" id="KW-0067">ATP-binding</keyword>
<dbReference type="PANTHER" id="PTHR43284">
    <property type="entry name" value="ASPARAGINE SYNTHETASE (GLUTAMINE-HYDROLYZING)"/>
    <property type="match status" value="1"/>
</dbReference>
<dbReference type="NCBIfam" id="TIGR01536">
    <property type="entry name" value="asn_synth_AEB"/>
    <property type="match status" value="1"/>
</dbReference>
<dbReference type="Proteomes" id="UP000184236">
    <property type="component" value="Unassembled WGS sequence"/>
</dbReference>
<accession>A0A1M4Z638</accession>
<evidence type="ECO:0000256" key="4">
    <source>
        <dbReference type="ARBA" id="ARBA00022741"/>
    </source>
</evidence>
<evidence type="ECO:0000313" key="11">
    <source>
        <dbReference type="EMBL" id="SHF13418.1"/>
    </source>
</evidence>
<dbReference type="GO" id="GO:0006529">
    <property type="term" value="P:asparagine biosynthetic process"/>
    <property type="evidence" value="ECO:0007669"/>
    <property type="project" value="UniProtKB-KW"/>
</dbReference>
<dbReference type="SUPFAM" id="SSF56235">
    <property type="entry name" value="N-terminal nucleophile aminohydrolases (Ntn hydrolases)"/>
    <property type="match status" value="1"/>
</dbReference>
<comment type="pathway">
    <text evidence="1">Amino-acid biosynthesis; L-asparagine biosynthesis; L-asparagine from L-aspartate (L-Gln route): step 1/1.</text>
</comment>
<evidence type="ECO:0000256" key="7">
    <source>
        <dbReference type="ARBA" id="ARBA00048741"/>
    </source>
</evidence>
<dbReference type="EC" id="6.3.5.4" evidence="3"/>
<dbReference type="PANTHER" id="PTHR43284:SF1">
    <property type="entry name" value="ASPARAGINE SYNTHETASE"/>
    <property type="match status" value="1"/>
</dbReference>
<dbReference type="AlphaFoldDB" id="A0A1M4Z638"/>
<keyword evidence="6 8" id="KW-0315">Glutamine amidotransferase</keyword>
<dbReference type="GO" id="GO:0004066">
    <property type="term" value="F:asparagine synthase (glutamine-hydrolyzing) activity"/>
    <property type="evidence" value="ECO:0007669"/>
    <property type="project" value="UniProtKB-EC"/>
</dbReference>
<evidence type="ECO:0000259" key="10">
    <source>
        <dbReference type="PROSITE" id="PS51278"/>
    </source>
</evidence>
<evidence type="ECO:0000256" key="9">
    <source>
        <dbReference type="PIRSR" id="PIRSR001589-2"/>
    </source>
</evidence>
<proteinExistence type="inferred from homology"/>